<evidence type="ECO:0000256" key="2">
    <source>
        <dbReference type="ARBA" id="ARBA00022723"/>
    </source>
</evidence>
<feature type="domain" description="Threonyl/alanyl tRNA synthetase SAD" evidence="5">
    <location>
        <begin position="180"/>
        <end position="222"/>
    </location>
</feature>
<dbReference type="InterPro" id="IPR051335">
    <property type="entry name" value="Alanyl-tRNA_Editing_Enzymes"/>
</dbReference>
<keyword evidence="3" id="KW-0862">Zinc</keyword>
<sequence length="402" mass="46381">MDKLYYVDQHIKNFTAEIIDILEIDKKFHIVLDKTAFFPGGGGQPRDFGKIENIEVIDLYEKDGIVYHVVGKKPIKIHRVKCSIDWKRRLDGMTQHFAQHVLSGCFYTLFNANTVSFHMGKDISTVDIEGYLEEEKIRKAEKLANEIIEENIEVEFLTPTKKELRKLNLRRTLPNTENEIRVVKIGDLDINACCGVHPKSTLELRMIKIKKWEKHKKTTRIEFLAGKRAIEDSFNKDIFTNKVCRYLNSNELEVINGIKNINDKLKEANEQNKKLREELSKYQIDEMIDNSDKLNNINIIKKIYENENIKDINKLIGKIIENDNVITLIVIKNNERANIIFACSKNLKNINMNTLLKDSIILIDGKGGGSQVLAQGAGKNNNNINSVIDYAFIKIKNEYIKE</sequence>
<accession>A0A6I1MQ20</accession>
<evidence type="ECO:0000313" key="6">
    <source>
        <dbReference type="EMBL" id="MPQ44227.1"/>
    </source>
</evidence>
<dbReference type="GO" id="GO:0004812">
    <property type="term" value="F:aminoacyl-tRNA ligase activity"/>
    <property type="evidence" value="ECO:0007669"/>
    <property type="project" value="InterPro"/>
</dbReference>
<dbReference type="Pfam" id="PF07973">
    <property type="entry name" value="tRNA_SAD"/>
    <property type="match status" value="1"/>
</dbReference>
<evidence type="ECO:0000256" key="4">
    <source>
        <dbReference type="SAM" id="Coils"/>
    </source>
</evidence>
<dbReference type="OrthoDB" id="9812949at2"/>
<dbReference type="InterPro" id="IPR003156">
    <property type="entry name" value="DHHA1_dom"/>
</dbReference>
<evidence type="ECO:0000313" key="7">
    <source>
        <dbReference type="Proteomes" id="UP000430345"/>
    </source>
</evidence>
<dbReference type="Gene3D" id="3.30.980.10">
    <property type="entry name" value="Threonyl-trna Synthetase, Chain A, domain 2"/>
    <property type="match status" value="1"/>
</dbReference>
<reference evidence="6 7" key="1">
    <citation type="submission" date="2019-10" db="EMBL/GenBank/DDBJ databases">
        <title>The Genome Sequence of Clostridium tarantellae Isolated from Fish Brain.</title>
        <authorList>
            <person name="Bano L."/>
            <person name="Kiel M."/>
            <person name="Sales G."/>
            <person name="Doxey A.C."/>
            <person name="Mansfield M.J."/>
            <person name="Schiavone M."/>
            <person name="Rossetto O."/>
            <person name="Pirazzini M."/>
            <person name="Dobrindt U."/>
            <person name="Montecucco C."/>
        </authorList>
    </citation>
    <scope>NUCLEOTIDE SEQUENCE [LARGE SCALE GENOMIC DNA]</scope>
    <source>
        <strain evidence="6 7">DSM 3997</strain>
    </source>
</reference>
<dbReference type="SUPFAM" id="SSF50447">
    <property type="entry name" value="Translation proteins"/>
    <property type="match status" value="1"/>
</dbReference>
<dbReference type="GO" id="GO:0043039">
    <property type="term" value="P:tRNA aminoacylation"/>
    <property type="evidence" value="ECO:0007669"/>
    <property type="project" value="InterPro"/>
</dbReference>
<dbReference type="InterPro" id="IPR018163">
    <property type="entry name" value="Thr/Ala-tRNA-synth_IIc_edit"/>
</dbReference>
<dbReference type="EMBL" id="WHJC01000172">
    <property type="protein sequence ID" value="MPQ44227.1"/>
    <property type="molecule type" value="Genomic_DNA"/>
</dbReference>
<evidence type="ECO:0000259" key="5">
    <source>
        <dbReference type="SMART" id="SM00863"/>
    </source>
</evidence>
<feature type="coiled-coil region" evidence="4">
    <location>
        <begin position="258"/>
        <end position="285"/>
    </location>
</feature>
<organism evidence="6 7">
    <name type="scientific">Clostridium tarantellae</name>
    <dbReference type="NCBI Taxonomy" id="39493"/>
    <lineage>
        <taxon>Bacteria</taxon>
        <taxon>Bacillati</taxon>
        <taxon>Bacillota</taxon>
        <taxon>Clostridia</taxon>
        <taxon>Eubacteriales</taxon>
        <taxon>Clostridiaceae</taxon>
        <taxon>Clostridium</taxon>
    </lineage>
</organism>
<proteinExistence type="predicted"/>
<dbReference type="Pfam" id="PF02272">
    <property type="entry name" value="DHHA1"/>
    <property type="match status" value="1"/>
</dbReference>
<keyword evidence="7" id="KW-1185">Reference proteome</keyword>
<dbReference type="RefSeq" id="WP_152890518.1">
    <property type="nucleotide sequence ID" value="NZ_WHJC01000172.1"/>
</dbReference>
<dbReference type="Gene3D" id="2.40.30.130">
    <property type="match status" value="1"/>
</dbReference>
<dbReference type="GO" id="GO:0003676">
    <property type="term" value="F:nucleic acid binding"/>
    <property type="evidence" value="ECO:0007669"/>
    <property type="project" value="InterPro"/>
</dbReference>
<dbReference type="InterPro" id="IPR012947">
    <property type="entry name" value="tRNA_SAD"/>
</dbReference>
<dbReference type="GO" id="GO:0002161">
    <property type="term" value="F:aminoacyl-tRNA deacylase activity"/>
    <property type="evidence" value="ECO:0007669"/>
    <property type="project" value="UniProtKB-ARBA"/>
</dbReference>
<keyword evidence="2" id="KW-0479">Metal-binding</keyword>
<dbReference type="GO" id="GO:0005524">
    <property type="term" value="F:ATP binding"/>
    <property type="evidence" value="ECO:0007669"/>
    <property type="project" value="InterPro"/>
</dbReference>
<protein>
    <submittedName>
        <fullName evidence="6">Alanyl-tRNA editing protein AlaX-L</fullName>
    </submittedName>
</protein>
<name>A0A6I1MQ20_9CLOT</name>
<comment type="caution">
    <text evidence="6">The sequence shown here is derived from an EMBL/GenBank/DDBJ whole genome shotgun (WGS) entry which is preliminary data.</text>
</comment>
<dbReference type="InterPro" id="IPR009000">
    <property type="entry name" value="Transl_B-barrel_sf"/>
</dbReference>
<dbReference type="Gene3D" id="3.10.310.40">
    <property type="match status" value="1"/>
</dbReference>
<dbReference type="SUPFAM" id="SSF55186">
    <property type="entry name" value="ThrRS/AlaRS common domain"/>
    <property type="match status" value="1"/>
</dbReference>
<dbReference type="PANTHER" id="PTHR43462:SF1">
    <property type="entry name" value="ALANYL-TRNA EDITING PROTEIN AARSD1"/>
    <property type="match status" value="1"/>
</dbReference>
<gene>
    <name evidence="6" type="ORF">GBZ86_10695</name>
</gene>
<keyword evidence="4" id="KW-0175">Coiled coil</keyword>
<dbReference type="GO" id="GO:0046872">
    <property type="term" value="F:metal ion binding"/>
    <property type="evidence" value="ECO:0007669"/>
    <property type="project" value="UniProtKB-KW"/>
</dbReference>
<evidence type="ECO:0000256" key="1">
    <source>
        <dbReference type="ARBA" id="ARBA00001947"/>
    </source>
</evidence>
<dbReference type="AlphaFoldDB" id="A0A6I1MQ20"/>
<dbReference type="SMART" id="SM00863">
    <property type="entry name" value="tRNA_SAD"/>
    <property type="match status" value="1"/>
</dbReference>
<dbReference type="PANTHER" id="PTHR43462">
    <property type="entry name" value="ALANYL-TRNA EDITING PROTEIN"/>
    <property type="match status" value="1"/>
</dbReference>
<dbReference type="Proteomes" id="UP000430345">
    <property type="component" value="Unassembled WGS sequence"/>
</dbReference>
<evidence type="ECO:0000256" key="3">
    <source>
        <dbReference type="ARBA" id="ARBA00022833"/>
    </source>
</evidence>
<comment type="cofactor">
    <cofactor evidence="1">
        <name>Zn(2+)</name>
        <dbReference type="ChEBI" id="CHEBI:29105"/>
    </cofactor>
</comment>